<dbReference type="Proteomes" id="UP000183257">
    <property type="component" value="Unassembled WGS sequence"/>
</dbReference>
<dbReference type="InterPro" id="IPR002937">
    <property type="entry name" value="Amino_oxidase"/>
</dbReference>
<dbReference type="EMBL" id="FPIY01000004">
    <property type="protein sequence ID" value="SFW60487.1"/>
    <property type="molecule type" value="Genomic_DNA"/>
</dbReference>
<dbReference type="GO" id="GO:0016491">
    <property type="term" value="F:oxidoreductase activity"/>
    <property type="evidence" value="ECO:0007669"/>
    <property type="project" value="InterPro"/>
</dbReference>
<dbReference type="AlphaFoldDB" id="A0A1K1QKK6"/>
<gene>
    <name evidence="3" type="ORF">SAMN05660313_02747</name>
</gene>
<accession>A0A1K1QKK6</accession>
<proteinExistence type="inferred from homology"/>
<dbReference type="PANTHER" id="PTHR43563">
    <property type="entry name" value="AMINE OXIDASE"/>
    <property type="match status" value="1"/>
</dbReference>
<protein>
    <submittedName>
        <fullName evidence="3">Monoamine oxidase</fullName>
    </submittedName>
</protein>
<keyword evidence="4" id="KW-1185">Reference proteome</keyword>
<dbReference type="RefSeq" id="WP_072304375.1">
    <property type="nucleotide sequence ID" value="NZ_FPIY01000004.1"/>
</dbReference>
<dbReference type="OrthoDB" id="56323at2"/>
<dbReference type="SUPFAM" id="SSF54373">
    <property type="entry name" value="FAD-linked reductases, C-terminal domain"/>
    <property type="match status" value="1"/>
</dbReference>
<name>A0A1K1QKK6_9FLAO</name>
<dbReference type="Gene3D" id="3.50.50.60">
    <property type="entry name" value="FAD/NAD(P)-binding domain"/>
    <property type="match status" value="2"/>
</dbReference>
<evidence type="ECO:0000259" key="2">
    <source>
        <dbReference type="Pfam" id="PF01593"/>
    </source>
</evidence>
<dbReference type="SUPFAM" id="SSF51905">
    <property type="entry name" value="FAD/NAD(P)-binding domain"/>
    <property type="match status" value="1"/>
</dbReference>
<comment type="similarity">
    <text evidence="1">Belongs to the flavin monoamine oxidase family.</text>
</comment>
<evidence type="ECO:0000256" key="1">
    <source>
        <dbReference type="ARBA" id="ARBA00005995"/>
    </source>
</evidence>
<dbReference type="InterPro" id="IPR036188">
    <property type="entry name" value="FAD/NAD-bd_sf"/>
</dbReference>
<dbReference type="STRING" id="76595.SAMN05660313_02747"/>
<evidence type="ECO:0000313" key="3">
    <source>
        <dbReference type="EMBL" id="SFW60487.1"/>
    </source>
</evidence>
<evidence type="ECO:0000313" key="4">
    <source>
        <dbReference type="Proteomes" id="UP000183257"/>
    </source>
</evidence>
<dbReference type="Pfam" id="PF01593">
    <property type="entry name" value="Amino_oxidase"/>
    <property type="match status" value="2"/>
</dbReference>
<feature type="domain" description="Amine oxidase" evidence="2">
    <location>
        <begin position="99"/>
        <end position="343"/>
    </location>
</feature>
<organism evidence="3 4">
    <name type="scientific">Cellulophaga fucicola</name>
    <dbReference type="NCBI Taxonomy" id="76595"/>
    <lineage>
        <taxon>Bacteria</taxon>
        <taxon>Pseudomonadati</taxon>
        <taxon>Bacteroidota</taxon>
        <taxon>Flavobacteriia</taxon>
        <taxon>Flavobacteriales</taxon>
        <taxon>Flavobacteriaceae</taxon>
        <taxon>Cellulophaga</taxon>
    </lineage>
</organism>
<sequence length="350" mass="39337">MILIIGAGLSGLLTAYHLKKEGIPFKVLEARDRVGGRIHTIYKTNEAPVEMGATWFTSQHTYLRSLLEELGISYFEQYMGSKVFYQPSSAQPPQLVTIPNESPSYRISGGTFNLINTLLSTLDTTDVLLNQTVKKVTFEEKSVLVEAKDNFKATKVVLALPPKLWSKNILFTPGLPSNLMNIATETHTWMEDAIKVALTFKEPFWEQENIPATLFSNAGPVTEFYDHCDHKRSAFALCGFINSAYKQLSSTERQEAVIKQLKNTFGSRVLEYVTYQEYLWSKEEYTFKASEAYIFPHQNNGNPIFSNSFFTDKLLISSSESALEFPGYMNGAVLAATATAKKIVQAQQEI</sequence>
<feature type="domain" description="Amine oxidase" evidence="2">
    <location>
        <begin position="9"/>
        <end position="77"/>
    </location>
</feature>
<dbReference type="InterPro" id="IPR050703">
    <property type="entry name" value="Flavin_MAO"/>
</dbReference>
<dbReference type="PANTHER" id="PTHR43563:SF14">
    <property type="entry name" value="AMINE OXIDASE"/>
    <property type="match status" value="1"/>
</dbReference>
<reference evidence="4" key="1">
    <citation type="submission" date="2016-11" db="EMBL/GenBank/DDBJ databases">
        <authorList>
            <person name="Varghese N."/>
            <person name="Submissions S."/>
        </authorList>
    </citation>
    <scope>NUCLEOTIDE SEQUENCE [LARGE SCALE GENOMIC DNA]</scope>
    <source>
        <strain evidence="4">DSM 24786</strain>
    </source>
</reference>